<dbReference type="EMBL" id="JACQCQ010000008">
    <property type="protein sequence ID" value="MBI3627490.1"/>
    <property type="molecule type" value="Genomic_DNA"/>
</dbReference>
<dbReference type="AlphaFoldDB" id="A0A9D6QVI5"/>
<comment type="similarity">
    <text evidence="1">Belongs to the UPF0213 family.</text>
</comment>
<feature type="domain" description="GIY-YIG" evidence="2">
    <location>
        <begin position="1"/>
        <end position="75"/>
    </location>
</feature>
<reference evidence="3" key="1">
    <citation type="submission" date="2020-07" db="EMBL/GenBank/DDBJ databases">
        <title>Huge and variable diversity of episymbiotic CPR bacteria and DPANN archaea in groundwater ecosystems.</title>
        <authorList>
            <person name="He C.Y."/>
            <person name="Keren R."/>
            <person name="Whittaker M."/>
            <person name="Farag I.F."/>
            <person name="Doudna J."/>
            <person name="Cate J.H.D."/>
            <person name="Banfield J.F."/>
        </authorList>
    </citation>
    <scope>NUCLEOTIDE SEQUENCE</scope>
    <source>
        <strain evidence="3">NC_groundwater_972_Pr1_S-0.2um_49_27</strain>
    </source>
</reference>
<evidence type="ECO:0000256" key="1">
    <source>
        <dbReference type="ARBA" id="ARBA00007435"/>
    </source>
</evidence>
<organism evidence="3 4">
    <name type="scientific">Candidatus Sungiibacteriota bacterium</name>
    <dbReference type="NCBI Taxonomy" id="2750080"/>
    <lineage>
        <taxon>Bacteria</taxon>
        <taxon>Candidatus Sungiibacteriota</taxon>
    </lineage>
</organism>
<evidence type="ECO:0000259" key="2">
    <source>
        <dbReference type="PROSITE" id="PS50164"/>
    </source>
</evidence>
<gene>
    <name evidence="3" type="ORF">HY220_01945</name>
</gene>
<dbReference type="PANTHER" id="PTHR34477:SF1">
    <property type="entry name" value="UPF0213 PROTEIN YHBQ"/>
    <property type="match status" value="1"/>
</dbReference>
<dbReference type="Pfam" id="PF01541">
    <property type="entry name" value="GIY-YIG"/>
    <property type="match status" value="1"/>
</dbReference>
<accession>A0A9D6QVI5</accession>
<name>A0A9D6QVI5_9BACT</name>
<dbReference type="PANTHER" id="PTHR34477">
    <property type="entry name" value="UPF0213 PROTEIN YHBQ"/>
    <property type="match status" value="1"/>
</dbReference>
<protein>
    <submittedName>
        <fullName evidence="3">GIY-YIG nuclease family protein</fullName>
    </submittedName>
</protein>
<evidence type="ECO:0000313" key="4">
    <source>
        <dbReference type="Proteomes" id="UP000808388"/>
    </source>
</evidence>
<evidence type="ECO:0000313" key="3">
    <source>
        <dbReference type="EMBL" id="MBI3627490.1"/>
    </source>
</evidence>
<dbReference type="InterPro" id="IPR000305">
    <property type="entry name" value="GIY-YIG_endonuc"/>
</dbReference>
<dbReference type="Gene3D" id="3.40.1440.10">
    <property type="entry name" value="GIY-YIG endonuclease"/>
    <property type="match status" value="1"/>
</dbReference>
<dbReference type="PROSITE" id="PS50164">
    <property type="entry name" value="GIY_YIG"/>
    <property type="match status" value="1"/>
</dbReference>
<comment type="caution">
    <text evidence="3">The sequence shown here is derived from an EMBL/GenBank/DDBJ whole genome shotgun (WGS) entry which is preliminary data.</text>
</comment>
<proteinExistence type="inferred from homology"/>
<dbReference type="SUPFAM" id="SSF82771">
    <property type="entry name" value="GIY-YIG endonuclease"/>
    <property type="match status" value="1"/>
</dbReference>
<dbReference type="InterPro" id="IPR050190">
    <property type="entry name" value="UPF0213_domain"/>
</dbReference>
<dbReference type="Proteomes" id="UP000808388">
    <property type="component" value="Unassembled WGS sequence"/>
</dbReference>
<sequence length="96" mass="11635">MFHYIYLLQNRANGLYVGYTKDLRKRIVEHNSKKNKSTEPYAPWHLIHYEAYLNESDAKRRGHYLKTSQGARLLKRMLKEFCYNQKNSQIYTTRYA</sequence>
<dbReference type="InterPro" id="IPR035901">
    <property type="entry name" value="GIY-YIG_endonuc_sf"/>
</dbReference>